<keyword evidence="2" id="KW-0808">Transferase</keyword>
<dbReference type="Proteomes" id="UP000319817">
    <property type="component" value="Chromosome"/>
</dbReference>
<reference evidence="2 3" key="1">
    <citation type="submission" date="2019-02" db="EMBL/GenBank/DDBJ databases">
        <title>Deep-cultivation of Planctomycetes and their phenomic and genomic characterization uncovers novel biology.</title>
        <authorList>
            <person name="Wiegand S."/>
            <person name="Jogler M."/>
            <person name="Boedeker C."/>
            <person name="Pinto D."/>
            <person name="Vollmers J."/>
            <person name="Rivas-Marin E."/>
            <person name="Kohn T."/>
            <person name="Peeters S.H."/>
            <person name="Heuer A."/>
            <person name="Rast P."/>
            <person name="Oberbeckmann S."/>
            <person name="Bunk B."/>
            <person name="Jeske O."/>
            <person name="Meyerdierks A."/>
            <person name="Storesund J.E."/>
            <person name="Kallscheuer N."/>
            <person name="Luecker S."/>
            <person name="Lage O.M."/>
            <person name="Pohl T."/>
            <person name="Merkel B.J."/>
            <person name="Hornburger P."/>
            <person name="Mueller R.-W."/>
            <person name="Bruemmer F."/>
            <person name="Labrenz M."/>
            <person name="Spormann A.M."/>
            <person name="Op den Camp H."/>
            <person name="Overmann J."/>
            <person name="Amann R."/>
            <person name="Jetten M.S.M."/>
            <person name="Mascher T."/>
            <person name="Medema M.H."/>
            <person name="Devos D.P."/>
            <person name="Kaster A.-K."/>
            <person name="Ovreas L."/>
            <person name="Rohde M."/>
            <person name="Galperin M.Y."/>
            <person name="Jogler C."/>
        </authorList>
    </citation>
    <scope>NUCLEOTIDE SEQUENCE [LARGE SCALE GENOMIC DNA]</scope>
    <source>
        <strain evidence="2 3">K23_9</strain>
    </source>
</reference>
<dbReference type="RefSeq" id="WP_145416269.1">
    <property type="nucleotide sequence ID" value="NZ_CP036526.1"/>
</dbReference>
<proteinExistence type="predicted"/>
<dbReference type="CDD" id="cd03801">
    <property type="entry name" value="GT4_PimA-like"/>
    <property type="match status" value="1"/>
</dbReference>
<evidence type="ECO:0000259" key="1">
    <source>
        <dbReference type="Pfam" id="PF00534"/>
    </source>
</evidence>
<dbReference type="EC" id="2.4.1.301" evidence="2"/>
<name>A0A517NNT3_9BACT</name>
<feature type="domain" description="Glycosyl transferase family 1" evidence="1">
    <location>
        <begin position="233"/>
        <end position="401"/>
    </location>
</feature>
<dbReference type="Pfam" id="PF00534">
    <property type="entry name" value="Glycos_transf_1"/>
    <property type="match status" value="1"/>
</dbReference>
<dbReference type="AlphaFoldDB" id="A0A517NNT3"/>
<dbReference type="SUPFAM" id="SSF53756">
    <property type="entry name" value="UDP-Glycosyltransferase/glycogen phosphorylase"/>
    <property type="match status" value="1"/>
</dbReference>
<organism evidence="2 3">
    <name type="scientific">Stieleria marina</name>
    <dbReference type="NCBI Taxonomy" id="1930275"/>
    <lineage>
        <taxon>Bacteria</taxon>
        <taxon>Pseudomonadati</taxon>
        <taxon>Planctomycetota</taxon>
        <taxon>Planctomycetia</taxon>
        <taxon>Pirellulales</taxon>
        <taxon>Pirellulaceae</taxon>
        <taxon>Stieleria</taxon>
    </lineage>
</organism>
<evidence type="ECO:0000313" key="3">
    <source>
        <dbReference type="Proteomes" id="UP000319817"/>
    </source>
</evidence>
<sequence>MSTVLDDRQNLADRRVVRPKPAQRQGKVAYLVNQYPFPSSTFIRREIEALESMGVEVFRYSIRQTSVKLSDPKDLLEASRTTVVLNLGTAGLAVAATRTFFTRPLKFLKGLFLTLRSGWHSDRGMLFNFIYLFEACQLLRWLDEDQIEHLHAHYGTNSATVAMLCHAMGGPPFSFTLHGPHEFDKPEFLKLGAKVARAKFAVAISEYGRSQLYRWTDYRHWGKIHVVHCGLDREFLSAPYTPPSPDRQLLFIGRLAEQKGTHVLVEAANLLKGEGFDFEIVMVGDGPMRDELADLISHYGLDDTVVLAGWKKDAQVREALTNCRALVLPSFAEGLPVVIMEALAMGRPVISTNIAGVAELVQPNVCGWLVPAGAVEPLAHQMREVLEMPAETLAEYGQRGAEMVADRHDARHEAEKLADLMQLRIVVRD</sequence>
<dbReference type="GO" id="GO:0016757">
    <property type="term" value="F:glycosyltransferase activity"/>
    <property type="evidence" value="ECO:0007669"/>
    <property type="project" value="UniProtKB-KW"/>
</dbReference>
<evidence type="ECO:0000313" key="2">
    <source>
        <dbReference type="EMBL" id="QDT08787.1"/>
    </source>
</evidence>
<protein>
    <submittedName>
        <fullName evidence="2">Alpha-D-kanosaminyltransferase</fullName>
        <ecNumber evidence="2">2.4.1.301</ecNumber>
    </submittedName>
</protein>
<dbReference type="OrthoDB" id="73743at2"/>
<dbReference type="InterPro" id="IPR050194">
    <property type="entry name" value="Glycosyltransferase_grp1"/>
</dbReference>
<accession>A0A517NNT3</accession>
<keyword evidence="2" id="KW-0328">Glycosyltransferase</keyword>
<dbReference type="PANTHER" id="PTHR45947:SF15">
    <property type="entry name" value="TEICHURONIC ACID BIOSYNTHESIS GLYCOSYLTRANSFERASE TUAC-RELATED"/>
    <property type="match status" value="1"/>
</dbReference>
<dbReference type="Gene3D" id="3.40.50.2000">
    <property type="entry name" value="Glycogen Phosphorylase B"/>
    <property type="match status" value="2"/>
</dbReference>
<gene>
    <name evidence="2" type="primary">kanE_2</name>
    <name evidence="2" type="ORF">K239x_07290</name>
</gene>
<dbReference type="InterPro" id="IPR001296">
    <property type="entry name" value="Glyco_trans_1"/>
</dbReference>
<dbReference type="PANTHER" id="PTHR45947">
    <property type="entry name" value="SULFOQUINOVOSYL TRANSFERASE SQD2"/>
    <property type="match status" value="1"/>
</dbReference>
<dbReference type="EMBL" id="CP036526">
    <property type="protein sequence ID" value="QDT08787.1"/>
    <property type="molecule type" value="Genomic_DNA"/>
</dbReference>
<keyword evidence="3" id="KW-1185">Reference proteome</keyword>